<dbReference type="GO" id="GO:0005829">
    <property type="term" value="C:cytosol"/>
    <property type="evidence" value="ECO:0007669"/>
    <property type="project" value="TreeGrafter"/>
</dbReference>
<comment type="catalytic activity">
    <reaction evidence="1">
        <text>AMP + H2O = D-ribose 5-phosphate + adenine</text>
        <dbReference type="Rhea" id="RHEA:20129"/>
        <dbReference type="ChEBI" id="CHEBI:15377"/>
        <dbReference type="ChEBI" id="CHEBI:16708"/>
        <dbReference type="ChEBI" id="CHEBI:78346"/>
        <dbReference type="ChEBI" id="CHEBI:456215"/>
        <dbReference type="EC" id="3.2.2.4"/>
    </reaction>
</comment>
<dbReference type="EC" id="3.2.2.n1" evidence="3"/>
<comment type="caution">
    <text evidence="4">The sequence shown here is derived from an EMBL/GenBank/DDBJ whole genome shotgun (WGS) entry which is preliminary data.</text>
</comment>
<dbReference type="EMBL" id="VOOR01000008">
    <property type="protein sequence ID" value="TXB66282.1"/>
    <property type="molecule type" value="Genomic_DNA"/>
</dbReference>
<proteinExistence type="inferred from homology"/>
<gene>
    <name evidence="4" type="ORF">FRY97_05575</name>
</gene>
<name>A0A5C6RY45_9BACT</name>
<reference evidence="4 5" key="1">
    <citation type="submission" date="2019-08" db="EMBL/GenBank/DDBJ databases">
        <title>Genome of Phaeodactylibacter luteus.</title>
        <authorList>
            <person name="Bowman J.P."/>
        </authorList>
    </citation>
    <scope>NUCLEOTIDE SEQUENCE [LARGE SCALE GENOMIC DNA]</scope>
    <source>
        <strain evidence="4 5">KCTC 42180</strain>
    </source>
</reference>
<dbReference type="GO" id="GO:0009691">
    <property type="term" value="P:cytokinin biosynthetic process"/>
    <property type="evidence" value="ECO:0007669"/>
    <property type="project" value="UniProtKB-UniRule"/>
</dbReference>
<dbReference type="InterPro" id="IPR005269">
    <property type="entry name" value="LOG"/>
</dbReference>
<dbReference type="NCBIfam" id="TIGR00730">
    <property type="entry name" value="Rossman fold protein, TIGR00730 family"/>
    <property type="match status" value="1"/>
</dbReference>
<accession>A0A5C6RY45</accession>
<keyword evidence="3" id="KW-0378">Hydrolase</keyword>
<dbReference type="RefSeq" id="WP_147166451.1">
    <property type="nucleotide sequence ID" value="NZ_VOOR01000008.1"/>
</dbReference>
<keyword evidence="5" id="KW-1185">Reference proteome</keyword>
<dbReference type="OrthoDB" id="9801098at2"/>
<sequence length="191" mass="20843">MQSVLIFCGANPGHNPAYAATARELGRTLAMQGKRIVYGAGKVGLMGEVAEGALEAGGEVIGIIPFFLRKAEVCHEGLSRLYVVDSMHERKIKMAQLSDAVIVLPGGYGTFDEVFEILTLAQLGQGQHPVGILNQNGFYDLLLQQLDHMEAEGFLKPEHRKLTLSAGDMTELLHLLETYQAPPKTGKWIKL</sequence>
<dbReference type="PANTHER" id="PTHR31223">
    <property type="entry name" value="LOG FAMILY PROTEIN YJL055W"/>
    <property type="match status" value="1"/>
</dbReference>
<comment type="similarity">
    <text evidence="2 3">Belongs to the LOG family.</text>
</comment>
<dbReference type="GO" id="GO:0008714">
    <property type="term" value="F:AMP nucleosidase activity"/>
    <property type="evidence" value="ECO:0007669"/>
    <property type="project" value="UniProtKB-EC"/>
</dbReference>
<dbReference type="Proteomes" id="UP000321580">
    <property type="component" value="Unassembled WGS sequence"/>
</dbReference>
<dbReference type="PANTHER" id="PTHR31223:SF70">
    <property type="entry name" value="LOG FAMILY PROTEIN YJL055W"/>
    <property type="match status" value="1"/>
</dbReference>
<dbReference type="Pfam" id="PF03641">
    <property type="entry name" value="Lysine_decarbox"/>
    <property type="match status" value="1"/>
</dbReference>
<evidence type="ECO:0000256" key="2">
    <source>
        <dbReference type="ARBA" id="ARBA00006763"/>
    </source>
</evidence>
<dbReference type="SUPFAM" id="SSF102405">
    <property type="entry name" value="MCP/YpsA-like"/>
    <property type="match status" value="1"/>
</dbReference>
<protein>
    <recommendedName>
        <fullName evidence="3">Cytokinin riboside 5'-monophosphate phosphoribohydrolase</fullName>
        <ecNumber evidence="3">3.2.2.n1</ecNumber>
    </recommendedName>
</protein>
<keyword evidence="3" id="KW-0203">Cytokinin biosynthesis</keyword>
<evidence type="ECO:0000313" key="5">
    <source>
        <dbReference type="Proteomes" id="UP000321580"/>
    </source>
</evidence>
<evidence type="ECO:0000313" key="4">
    <source>
        <dbReference type="EMBL" id="TXB66282.1"/>
    </source>
</evidence>
<dbReference type="Gene3D" id="3.40.50.450">
    <property type="match status" value="1"/>
</dbReference>
<organism evidence="4 5">
    <name type="scientific">Phaeodactylibacter luteus</name>
    <dbReference type="NCBI Taxonomy" id="1564516"/>
    <lineage>
        <taxon>Bacteria</taxon>
        <taxon>Pseudomonadati</taxon>
        <taxon>Bacteroidota</taxon>
        <taxon>Saprospiria</taxon>
        <taxon>Saprospirales</taxon>
        <taxon>Haliscomenobacteraceae</taxon>
        <taxon>Phaeodactylibacter</taxon>
    </lineage>
</organism>
<dbReference type="AlphaFoldDB" id="A0A5C6RY45"/>
<dbReference type="InterPro" id="IPR031100">
    <property type="entry name" value="LOG_fam"/>
</dbReference>
<evidence type="ECO:0000256" key="1">
    <source>
        <dbReference type="ARBA" id="ARBA00000274"/>
    </source>
</evidence>
<evidence type="ECO:0000256" key="3">
    <source>
        <dbReference type="RuleBase" id="RU363015"/>
    </source>
</evidence>